<gene>
    <name evidence="1" type="ORF">GMARGA_LOCUS43357</name>
</gene>
<comment type="caution">
    <text evidence="1">The sequence shown here is derived from an EMBL/GenBank/DDBJ whole genome shotgun (WGS) entry which is preliminary data.</text>
</comment>
<evidence type="ECO:0000313" key="2">
    <source>
        <dbReference type="Proteomes" id="UP000789901"/>
    </source>
</evidence>
<protein>
    <submittedName>
        <fullName evidence="1">10050_t:CDS:1</fullName>
    </submittedName>
</protein>
<accession>A0ABN7XGY6</accession>
<sequence>KRQFNTKILSKGVIDSSLHYGIWSRVWWETVHLKLDDETKHFVIPYRLYMVIECELNNISFIISVVQSAQNPLKSGFQCTCNTIKSNIESNPSAAIKTCYQKIFETKTEYSGQAVMGFENEIIIRQLIDDVEYFPIFLKIENFNVVITSIGDLDENKFYGVGTGFISSFTTRYCGAQRLFVLKIEENQCNLEIYLESECTNQIIGQTPDDVWKQ</sequence>
<dbReference type="EMBL" id="CAJVQB010139480">
    <property type="protein sequence ID" value="CAG8854536.1"/>
    <property type="molecule type" value="Genomic_DNA"/>
</dbReference>
<reference evidence="1 2" key="1">
    <citation type="submission" date="2021-06" db="EMBL/GenBank/DDBJ databases">
        <authorList>
            <person name="Kallberg Y."/>
            <person name="Tangrot J."/>
            <person name="Rosling A."/>
        </authorList>
    </citation>
    <scope>NUCLEOTIDE SEQUENCE [LARGE SCALE GENOMIC DNA]</scope>
    <source>
        <strain evidence="1 2">120-4 pot B 10/14</strain>
    </source>
</reference>
<proteinExistence type="predicted"/>
<evidence type="ECO:0000313" key="1">
    <source>
        <dbReference type="EMBL" id="CAG8854536.1"/>
    </source>
</evidence>
<feature type="non-terminal residue" evidence="1">
    <location>
        <position position="1"/>
    </location>
</feature>
<dbReference type="Proteomes" id="UP000789901">
    <property type="component" value="Unassembled WGS sequence"/>
</dbReference>
<organism evidence="1 2">
    <name type="scientific">Gigaspora margarita</name>
    <dbReference type="NCBI Taxonomy" id="4874"/>
    <lineage>
        <taxon>Eukaryota</taxon>
        <taxon>Fungi</taxon>
        <taxon>Fungi incertae sedis</taxon>
        <taxon>Mucoromycota</taxon>
        <taxon>Glomeromycotina</taxon>
        <taxon>Glomeromycetes</taxon>
        <taxon>Diversisporales</taxon>
        <taxon>Gigasporaceae</taxon>
        <taxon>Gigaspora</taxon>
    </lineage>
</organism>
<keyword evidence="2" id="KW-1185">Reference proteome</keyword>
<name>A0ABN7XGY6_GIGMA</name>
<feature type="non-terminal residue" evidence="1">
    <location>
        <position position="214"/>
    </location>
</feature>